<proteinExistence type="predicted"/>
<feature type="non-terminal residue" evidence="1">
    <location>
        <position position="159"/>
    </location>
</feature>
<reference evidence="1" key="1">
    <citation type="submission" date="2023-10" db="EMBL/GenBank/DDBJ databases">
        <authorList>
            <person name="Chen Y."/>
            <person name="Shah S."/>
            <person name="Dougan E. K."/>
            <person name="Thang M."/>
            <person name="Chan C."/>
        </authorList>
    </citation>
    <scope>NUCLEOTIDE SEQUENCE [LARGE SCALE GENOMIC DNA]</scope>
</reference>
<feature type="non-terminal residue" evidence="1">
    <location>
        <position position="1"/>
    </location>
</feature>
<gene>
    <name evidence="1" type="ORF">PCOR1329_LOCUS11019</name>
</gene>
<evidence type="ECO:0000313" key="2">
    <source>
        <dbReference type="Proteomes" id="UP001189429"/>
    </source>
</evidence>
<dbReference type="Proteomes" id="UP001189429">
    <property type="component" value="Unassembled WGS sequence"/>
</dbReference>
<name>A0ABN9QDX1_9DINO</name>
<protein>
    <recommendedName>
        <fullName evidence="3">Rab3 GTPase-activating protein catalytic subunit</fullName>
    </recommendedName>
</protein>
<comment type="caution">
    <text evidence="1">The sequence shown here is derived from an EMBL/GenBank/DDBJ whole genome shotgun (WGS) entry which is preliminary data.</text>
</comment>
<keyword evidence="2" id="KW-1185">Reference proteome</keyword>
<evidence type="ECO:0000313" key="1">
    <source>
        <dbReference type="EMBL" id="CAK0804106.1"/>
    </source>
</evidence>
<organism evidence="1 2">
    <name type="scientific">Prorocentrum cordatum</name>
    <dbReference type="NCBI Taxonomy" id="2364126"/>
    <lineage>
        <taxon>Eukaryota</taxon>
        <taxon>Sar</taxon>
        <taxon>Alveolata</taxon>
        <taxon>Dinophyceae</taxon>
        <taxon>Prorocentrales</taxon>
        <taxon>Prorocentraceae</taxon>
        <taxon>Prorocentrum</taxon>
    </lineage>
</organism>
<sequence length="159" mass="17375">SHVCSQAEAVRQAPSFPPSAVCGRAAMAGRHEQVLTPKGRQDAKGRVVDDWAAKRLENAVWRMWRKDSRDNLADLPACPEEDTDGSFLQKVQEAIGEACTFPEIKFPQAGRGNYDDLPTFPIRPNFAGFKNELAPASECVVFDGCPEDPRAPQSEGAFG</sequence>
<dbReference type="EMBL" id="CAUYUJ010003154">
    <property type="protein sequence ID" value="CAK0804106.1"/>
    <property type="molecule type" value="Genomic_DNA"/>
</dbReference>
<accession>A0ABN9QDX1</accession>
<evidence type="ECO:0008006" key="3">
    <source>
        <dbReference type="Google" id="ProtNLM"/>
    </source>
</evidence>